<proteinExistence type="predicted"/>
<comment type="caution">
    <text evidence="1">The sequence shown here is derived from an EMBL/GenBank/DDBJ whole genome shotgun (WGS) entry which is preliminary data.</text>
</comment>
<dbReference type="EMBL" id="JADEXQ010000105">
    <property type="protein sequence ID" value="MBE9032435.1"/>
    <property type="molecule type" value="Genomic_DNA"/>
</dbReference>
<reference evidence="1" key="1">
    <citation type="submission" date="2020-10" db="EMBL/GenBank/DDBJ databases">
        <authorList>
            <person name="Castelo-Branco R."/>
            <person name="Eusebio N."/>
            <person name="Adriana R."/>
            <person name="Vieira A."/>
            <person name="Brugerolle De Fraissinette N."/>
            <person name="Rezende De Castro R."/>
            <person name="Schneider M.P."/>
            <person name="Vasconcelos V."/>
            <person name="Leao P.N."/>
        </authorList>
    </citation>
    <scope>NUCLEOTIDE SEQUENCE</scope>
    <source>
        <strain evidence="1">LEGE 11480</strain>
    </source>
</reference>
<name>A0A928Z6Q0_9CYAN</name>
<dbReference type="AlphaFoldDB" id="A0A928Z6Q0"/>
<keyword evidence="2" id="KW-1185">Reference proteome</keyword>
<dbReference type="Proteomes" id="UP000625316">
    <property type="component" value="Unassembled WGS sequence"/>
</dbReference>
<gene>
    <name evidence="1" type="ORF">IQ266_22105</name>
</gene>
<evidence type="ECO:0000313" key="2">
    <source>
        <dbReference type="Proteomes" id="UP000625316"/>
    </source>
</evidence>
<protein>
    <submittedName>
        <fullName evidence="1">Uncharacterized protein</fullName>
    </submittedName>
</protein>
<sequence>MIFALASGDLIANSRSAHQAVSRGSKPMAMSQPRNAVQYRTPHKTNRKIVILGQKIWVEVIIFDA</sequence>
<organism evidence="1 2">
    <name type="scientific">Romeriopsis navalis LEGE 11480</name>
    <dbReference type="NCBI Taxonomy" id="2777977"/>
    <lineage>
        <taxon>Bacteria</taxon>
        <taxon>Bacillati</taxon>
        <taxon>Cyanobacteriota</taxon>
        <taxon>Cyanophyceae</taxon>
        <taxon>Leptolyngbyales</taxon>
        <taxon>Leptolyngbyaceae</taxon>
        <taxon>Romeriopsis</taxon>
        <taxon>Romeriopsis navalis</taxon>
    </lineage>
</organism>
<accession>A0A928Z6Q0</accession>
<evidence type="ECO:0000313" key="1">
    <source>
        <dbReference type="EMBL" id="MBE9032435.1"/>
    </source>
</evidence>